<evidence type="ECO:0008006" key="3">
    <source>
        <dbReference type="Google" id="ProtNLM"/>
    </source>
</evidence>
<gene>
    <name evidence="1" type="ORF">EG028_18330</name>
</gene>
<evidence type="ECO:0000313" key="1">
    <source>
        <dbReference type="EMBL" id="RPD39606.1"/>
    </source>
</evidence>
<accession>A0A3N4MCH9</accession>
<comment type="caution">
    <text evidence="1">The sequence shown here is derived from an EMBL/GenBank/DDBJ whole genome shotgun (WGS) entry which is preliminary data.</text>
</comment>
<keyword evidence="2" id="KW-1185">Reference proteome</keyword>
<proteinExistence type="predicted"/>
<dbReference type="SUPFAM" id="SSF48208">
    <property type="entry name" value="Six-hairpin glycosidases"/>
    <property type="match status" value="1"/>
</dbReference>
<dbReference type="Pfam" id="PF03663">
    <property type="entry name" value="Glyco_hydro_76"/>
    <property type="match status" value="1"/>
</dbReference>
<dbReference type="AlphaFoldDB" id="A0A3N4MCH9"/>
<dbReference type="OrthoDB" id="2505409at2"/>
<dbReference type="EMBL" id="RMBX01000010">
    <property type="protein sequence ID" value="RPD39606.1"/>
    <property type="molecule type" value="Genomic_DNA"/>
</dbReference>
<dbReference type="InterPro" id="IPR014512">
    <property type="entry name" value="O_gly_hydro"/>
</dbReference>
<dbReference type="GO" id="GO:0005975">
    <property type="term" value="P:carbohydrate metabolic process"/>
    <property type="evidence" value="ECO:0007669"/>
    <property type="project" value="InterPro"/>
</dbReference>
<dbReference type="PIRSF" id="PIRSF021505">
    <property type="entry name" value="O_gly_hdrol"/>
    <property type="match status" value="1"/>
</dbReference>
<evidence type="ECO:0000313" key="2">
    <source>
        <dbReference type="Proteomes" id="UP000279089"/>
    </source>
</evidence>
<protein>
    <recommendedName>
        <fullName evidence="3">Hydrolase</fullName>
    </recommendedName>
</protein>
<dbReference type="Proteomes" id="UP000279089">
    <property type="component" value="Unassembled WGS sequence"/>
</dbReference>
<dbReference type="Gene3D" id="1.50.10.20">
    <property type="match status" value="1"/>
</dbReference>
<reference evidence="2" key="1">
    <citation type="submission" date="2018-11" db="EMBL/GenBank/DDBJ databases">
        <title>Chitinophaga lutea sp.nov., isolate from arsenic contaminated soil.</title>
        <authorList>
            <person name="Zong Y."/>
        </authorList>
    </citation>
    <scope>NUCLEOTIDE SEQUENCE [LARGE SCALE GENOMIC DNA]</scope>
    <source>
        <strain evidence="2">YLT18</strain>
    </source>
</reference>
<dbReference type="PANTHER" id="PTHR47791:SF4">
    <property type="entry name" value="(PUTATIVE SECRETED PROTEIN)-RELATED"/>
    <property type="match status" value="1"/>
</dbReference>
<dbReference type="InterPro" id="IPR005198">
    <property type="entry name" value="Glyco_hydro_76"/>
</dbReference>
<organism evidence="1 2">
    <name type="scientific">Chitinophaga barathri</name>
    <dbReference type="NCBI Taxonomy" id="1647451"/>
    <lineage>
        <taxon>Bacteria</taxon>
        <taxon>Pseudomonadati</taxon>
        <taxon>Bacteroidota</taxon>
        <taxon>Chitinophagia</taxon>
        <taxon>Chitinophagales</taxon>
        <taxon>Chitinophagaceae</taxon>
        <taxon>Chitinophaga</taxon>
    </lineage>
</organism>
<dbReference type="InterPro" id="IPR008928">
    <property type="entry name" value="6-hairpin_glycosidase_sf"/>
</dbReference>
<sequence>MYMRSNILIIAAAALTLTVTGCYKEREDTPVKVEGDTTSVALTYKLKASQALDDIYRNYGISGSHYVRESFPVQPGDPKYAYLWPYSAMFTAATLLKQTGFTDEVHQGYYTSTLAGMQGYLDASRQPAGYQSVPVSEGLADRFYDDNAITGIDMLEAYRLTRDGQLLSNAKICYEFCASAESPEAGGGLYWNEGVRNNPDDPNHIKATNVTALSATLALQLYQQEQNGAYLASAKRWYNWVKQYMLDPSDQIFWNSVWIKDGSINYAKWTYNSGAMIQNAALLYKITGEEAYLTDAKAWAQASYNFFTREVSNIGRFFVPHDPWFTAVLLRGYLELYEVDKNATYINSLVANVDYAWQHSRLPGTFQFYEDWSGSDLGRYYSLLTQIGMVEIYARISIWKNEQ</sequence>
<name>A0A3N4MCH9_9BACT</name>
<dbReference type="PROSITE" id="PS51257">
    <property type="entry name" value="PROKAR_LIPOPROTEIN"/>
    <property type="match status" value="1"/>
</dbReference>
<dbReference type="InterPro" id="IPR053169">
    <property type="entry name" value="MUG_Protein"/>
</dbReference>
<dbReference type="PANTHER" id="PTHR47791">
    <property type="entry name" value="MEIOTICALLY UP-REGULATED GENE 191 PROTEIN"/>
    <property type="match status" value="1"/>
</dbReference>